<dbReference type="RefSeq" id="WP_346179980.1">
    <property type="nucleotide sequence ID" value="NZ_BAABCE010000001.1"/>
</dbReference>
<keyword evidence="2" id="KW-1185">Reference proteome</keyword>
<protein>
    <recommendedName>
        <fullName evidence="3">IrrE N-terminal-like domain-containing protein</fullName>
    </recommendedName>
</protein>
<proteinExistence type="predicted"/>
<evidence type="ECO:0000313" key="1">
    <source>
        <dbReference type="EMBL" id="GAA3525392.1"/>
    </source>
</evidence>
<evidence type="ECO:0008006" key="3">
    <source>
        <dbReference type="Google" id="ProtNLM"/>
    </source>
</evidence>
<sequence>MRRLTPKLPFSVTALCDELGEMRGRPIMLMEWDLSADGPFGVLISREHEDVIVYQAKTTKAHQAHIILHEVGHIIAFDLKGERPPGEVERTCYSDRDERDAEIIASTIMYQAISMSRRVRSHGLDEPWRPSVYNSLVLTDGAA</sequence>
<reference evidence="2" key="1">
    <citation type="journal article" date="2019" name="Int. J. Syst. Evol. Microbiol.">
        <title>The Global Catalogue of Microorganisms (GCM) 10K type strain sequencing project: providing services to taxonomists for standard genome sequencing and annotation.</title>
        <authorList>
            <consortium name="The Broad Institute Genomics Platform"/>
            <consortium name="The Broad Institute Genome Sequencing Center for Infectious Disease"/>
            <person name="Wu L."/>
            <person name="Ma J."/>
        </authorList>
    </citation>
    <scope>NUCLEOTIDE SEQUENCE [LARGE SCALE GENOMIC DNA]</scope>
    <source>
        <strain evidence="2">JCM 17656</strain>
    </source>
</reference>
<accession>A0ABP6V133</accession>
<organism evidence="1 2">
    <name type="scientific">Streptomyces osmaniensis</name>
    <dbReference type="NCBI Taxonomy" id="593134"/>
    <lineage>
        <taxon>Bacteria</taxon>
        <taxon>Bacillati</taxon>
        <taxon>Actinomycetota</taxon>
        <taxon>Actinomycetes</taxon>
        <taxon>Kitasatosporales</taxon>
        <taxon>Streptomycetaceae</taxon>
        <taxon>Streptomyces</taxon>
    </lineage>
</organism>
<name>A0ABP6V133_9ACTN</name>
<dbReference type="EMBL" id="BAABCE010000001">
    <property type="protein sequence ID" value="GAA3525392.1"/>
    <property type="molecule type" value="Genomic_DNA"/>
</dbReference>
<dbReference type="Proteomes" id="UP001500707">
    <property type="component" value="Unassembled WGS sequence"/>
</dbReference>
<evidence type="ECO:0000313" key="2">
    <source>
        <dbReference type="Proteomes" id="UP001500707"/>
    </source>
</evidence>
<gene>
    <name evidence="1" type="ORF">GCM10022295_04290</name>
</gene>
<comment type="caution">
    <text evidence="1">The sequence shown here is derived from an EMBL/GenBank/DDBJ whole genome shotgun (WGS) entry which is preliminary data.</text>
</comment>